<proteinExistence type="predicted"/>
<evidence type="ECO:0000256" key="2">
    <source>
        <dbReference type="SAM" id="Phobius"/>
    </source>
</evidence>
<evidence type="ECO:0000313" key="3">
    <source>
        <dbReference type="EMBL" id="QEF96765.1"/>
    </source>
</evidence>
<keyword evidence="2" id="KW-1133">Transmembrane helix</keyword>
<keyword evidence="2" id="KW-0472">Membrane</keyword>
<feature type="transmembrane region" description="Helical" evidence="2">
    <location>
        <begin position="66"/>
        <end position="86"/>
    </location>
</feature>
<dbReference type="Proteomes" id="UP000321353">
    <property type="component" value="Chromosome"/>
</dbReference>
<accession>A0A5B9MB63</accession>
<dbReference type="RefSeq" id="WP_147866538.1">
    <property type="nucleotide sequence ID" value="NZ_CP036264.1"/>
</dbReference>
<feature type="region of interest" description="Disordered" evidence="1">
    <location>
        <begin position="97"/>
        <end position="131"/>
    </location>
</feature>
<dbReference type="KEGG" id="smam:Mal15_07950"/>
<name>A0A5B9MB63_9BACT</name>
<organism evidence="3 4">
    <name type="scientific">Stieleria maiorica</name>
    <dbReference type="NCBI Taxonomy" id="2795974"/>
    <lineage>
        <taxon>Bacteria</taxon>
        <taxon>Pseudomonadati</taxon>
        <taxon>Planctomycetota</taxon>
        <taxon>Planctomycetia</taxon>
        <taxon>Pirellulales</taxon>
        <taxon>Pirellulaceae</taxon>
        <taxon>Stieleria</taxon>
    </lineage>
</organism>
<evidence type="ECO:0000313" key="4">
    <source>
        <dbReference type="Proteomes" id="UP000321353"/>
    </source>
</evidence>
<sequence length="131" mass="14258">MNHQRREFHAPRRPRNKLTAVLVGAAGAIGFALFTGLLLLVNGTAVLVFFGALVDANPAWAERKGLIQFGLFALPLGMVVIEWLVWDFLCGLLRREGRGSGGAGRQNDPGQNDEETGQNDGGKTMGAEWRR</sequence>
<dbReference type="AlphaFoldDB" id="A0A5B9MB63"/>
<dbReference type="EMBL" id="CP036264">
    <property type="protein sequence ID" value="QEF96765.1"/>
    <property type="molecule type" value="Genomic_DNA"/>
</dbReference>
<evidence type="ECO:0000256" key="1">
    <source>
        <dbReference type="SAM" id="MobiDB-lite"/>
    </source>
</evidence>
<keyword evidence="4" id="KW-1185">Reference proteome</keyword>
<keyword evidence="2" id="KW-0812">Transmembrane</keyword>
<reference evidence="3 4" key="1">
    <citation type="submission" date="2019-02" db="EMBL/GenBank/DDBJ databases">
        <title>Planctomycetal bacteria perform biofilm scaping via a novel small molecule.</title>
        <authorList>
            <person name="Jeske O."/>
            <person name="Boedeker C."/>
            <person name="Wiegand S."/>
            <person name="Breitling P."/>
            <person name="Kallscheuer N."/>
            <person name="Jogler M."/>
            <person name="Rohde M."/>
            <person name="Petersen J."/>
            <person name="Medema M.H."/>
            <person name="Surup F."/>
            <person name="Jogler C."/>
        </authorList>
    </citation>
    <scope>NUCLEOTIDE SEQUENCE [LARGE SCALE GENOMIC DNA]</scope>
    <source>
        <strain evidence="3 4">Mal15</strain>
    </source>
</reference>
<gene>
    <name evidence="3" type="ORF">Mal15_07950</name>
</gene>
<protein>
    <submittedName>
        <fullName evidence="3">Uncharacterized protein</fullName>
    </submittedName>
</protein>
<feature type="transmembrane region" description="Helical" evidence="2">
    <location>
        <begin position="21"/>
        <end position="54"/>
    </location>
</feature>